<dbReference type="Proteomes" id="UP000586918">
    <property type="component" value="Unassembled WGS sequence"/>
</dbReference>
<dbReference type="AlphaFoldDB" id="A0A848DT42"/>
<dbReference type="GO" id="GO:0006353">
    <property type="term" value="P:DNA-templated transcription termination"/>
    <property type="evidence" value="ECO:0007669"/>
    <property type="project" value="InterPro"/>
</dbReference>
<evidence type="ECO:0000313" key="2">
    <source>
        <dbReference type="EMBL" id="NMH95541.1"/>
    </source>
</evidence>
<gene>
    <name evidence="2" type="ORF">HF519_29170</name>
</gene>
<evidence type="ECO:0008006" key="4">
    <source>
        <dbReference type="Google" id="ProtNLM"/>
    </source>
</evidence>
<evidence type="ECO:0000313" key="3">
    <source>
        <dbReference type="Proteomes" id="UP000586918"/>
    </source>
</evidence>
<proteinExistence type="predicted"/>
<comment type="caution">
    <text evidence="2">The sequence shown here is derived from an EMBL/GenBank/DDBJ whole genome shotgun (WGS) entry which is preliminary data.</text>
</comment>
<organism evidence="2 3">
    <name type="scientific">Pseudonocardia bannensis</name>
    <dbReference type="NCBI Taxonomy" id="630973"/>
    <lineage>
        <taxon>Bacteria</taxon>
        <taxon>Bacillati</taxon>
        <taxon>Actinomycetota</taxon>
        <taxon>Actinomycetes</taxon>
        <taxon>Pseudonocardiales</taxon>
        <taxon>Pseudonocardiaceae</taxon>
        <taxon>Pseudonocardia</taxon>
    </lineage>
</organism>
<evidence type="ECO:0000256" key="1">
    <source>
        <dbReference type="SAM" id="MobiDB-lite"/>
    </source>
</evidence>
<accession>A0A848DT42</accession>
<keyword evidence="3" id="KW-1185">Reference proteome</keyword>
<protein>
    <recommendedName>
        <fullName evidence="4">Rho termination factor N-terminal domain-containing protein</fullName>
    </recommendedName>
</protein>
<dbReference type="EMBL" id="JAAXKZ010000207">
    <property type="protein sequence ID" value="NMH95541.1"/>
    <property type="molecule type" value="Genomic_DNA"/>
</dbReference>
<feature type="region of interest" description="Disordered" evidence="1">
    <location>
        <begin position="51"/>
        <end position="80"/>
    </location>
</feature>
<sequence>MCGAGAPRRFALAVAPTTFHTPAAEAAGEPDLAAAIKADLIEMARELGVKGRSKMKRAELEKAVTEASGAASAGRRRKAS</sequence>
<reference evidence="2 3" key="1">
    <citation type="submission" date="2020-04" db="EMBL/GenBank/DDBJ databases">
        <authorList>
            <person name="Klaysubun C."/>
            <person name="Duangmal K."/>
            <person name="Lipun K."/>
        </authorList>
    </citation>
    <scope>NUCLEOTIDE SEQUENCE [LARGE SCALE GENOMIC DNA]</scope>
    <source>
        <strain evidence="2 3">DSM 45300</strain>
    </source>
</reference>
<name>A0A848DT42_9PSEU</name>